<evidence type="ECO:0000256" key="9">
    <source>
        <dbReference type="RuleBase" id="RU351113"/>
    </source>
</evidence>
<dbReference type="PANTHER" id="PTHR21137:SF42">
    <property type="entry name" value="ODORANT RECEPTOR 83A"/>
    <property type="match status" value="1"/>
</dbReference>
<keyword evidence="6 9" id="KW-0472">Membrane</keyword>
<evidence type="ECO:0000256" key="3">
    <source>
        <dbReference type="ARBA" id="ARBA00022692"/>
    </source>
</evidence>
<feature type="transmembrane region" description="Helical" evidence="9">
    <location>
        <begin position="32"/>
        <end position="53"/>
    </location>
</feature>
<evidence type="ECO:0000256" key="5">
    <source>
        <dbReference type="ARBA" id="ARBA00022989"/>
    </source>
</evidence>
<feature type="transmembrane region" description="Helical" evidence="9">
    <location>
        <begin position="242"/>
        <end position="270"/>
    </location>
</feature>
<keyword evidence="11" id="KW-1185">Reference proteome</keyword>
<comment type="caution">
    <text evidence="9">Lacks conserved residue(s) required for the propagation of feature annotation.</text>
</comment>
<keyword evidence="3 9" id="KW-0812">Transmembrane</keyword>
<reference evidence="10 11" key="1">
    <citation type="submission" date="2024-08" db="EMBL/GenBank/DDBJ databases">
        <authorList>
            <person name="Will J Nash"/>
            <person name="Angela Man"/>
            <person name="Seanna McTaggart"/>
            <person name="Kendall Baker"/>
            <person name="Tom Barker"/>
            <person name="Leah Catchpole"/>
            <person name="Alex Durrant"/>
            <person name="Karim Gharbi"/>
            <person name="Naomi Irish"/>
            <person name="Gemy Kaithakottil"/>
            <person name="Debby Ku"/>
            <person name="Aaliyah Providence"/>
            <person name="Felix Shaw"/>
            <person name="David Swarbreck"/>
            <person name="Chris Watkins"/>
            <person name="Ann M. McCartney"/>
            <person name="Giulio Formenti"/>
            <person name="Alice Mouton"/>
            <person name="Noel Vella"/>
            <person name="Bjorn M von Reumont"/>
            <person name="Adriana Vella"/>
            <person name="Wilfried Haerty"/>
        </authorList>
    </citation>
    <scope>NUCLEOTIDE SEQUENCE [LARGE SCALE GENOMIC DNA]</scope>
</reference>
<dbReference type="InterPro" id="IPR004117">
    <property type="entry name" value="7tm6_olfct_rcpt"/>
</dbReference>
<protein>
    <recommendedName>
        <fullName evidence="9">Odorant receptor</fullName>
    </recommendedName>
</protein>
<feature type="transmembrane region" description="Helical" evidence="9">
    <location>
        <begin position="124"/>
        <end position="144"/>
    </location>
</feature>
<comment type="subcellular location">
    <subcellularLocation>
        <location evidence="9">Cell membrane</location>
        <topology evidence="9">Multi-pass membrane protein</topology>
    </subcellularLocation>
    <subcellularLocation>
        <location evidence="1">Membrane</location>
        <topology evidence="1">Multi-pass membrane protein</topology>
    </subcellularLocation>
</comment>
<dbReference type="PANTHER" id="PTHR21137">
    <property type="entry name" value="ODORANT RECEPTOR"/>
    <property type="match status" value="1"/>
</dbReference>
<evidence type="ECO:0000313" key="11">
    <source>
        <dbReference type="Proteomes" id="UP001642520"/>
    </source>
</evidence>
<dbReference type="Proteomes" id="UP001642520">
    <property type="component" value="Unassembled WGS sequence"/>
</dbReference>
<gene>
    <name evidence="10" type="ORF">XYLVIOL_LOCUS5213</name>
</gene>
<feature type="transmembrane region" description="Helical" evidence="9">
    <location>
        <begin position="65"/>
        <end position="83"/>
    </location>
</feature>
<evidence type="ECO:0000313" key="10">
    <source>
        <dbReference type="EMBL" id="CAL7941820.1"/>
    </source>
</evidence>
<keyword evidence="4 9" id="KW-0552">Olfaction</keyword>
<dbReference type="EMBL" id="CAXAJV020001292">
    <property type="protein sequence ID" value="CAL7941820.1"/>
    <property type="molecule type" value="Genomic_DNA"/>
</dbReference>
<evidence type="ECO:0000256" key="7">
    <source>
        <dbReference type="ARBA" id="ARBA00023170"/>
    </source>
</evidence>
<evidence type="ECO:0000256" key="2">
    <source>
        <dbReference type="ARBA" id="ARBA00022606"/>
    </source>
</evidence>
<evidence type="ECO:0000256" key="4">
    <source>
        <dbReference type="ARBA" id="ARBA00022725"/>
    </source>
</evidence>
<comment type="caution">
    <text evidence="10">The sequence shown here is derived from an EMBL/GenBank/DDBJ whole genome shotgun (WGS) entry which is preliminary data.</text>
</comment>
<evidence type="ECO:0000256" key="8">
    <source>
        <dbReference type="ARBA" id="ARBA00023224"/>
    </source>
</evidence>
<evidence type="ECO:0000256" key="6">
    <source>
        <dbReference type="ARBA" id="ARBA00023136"/>
    </source>
</evidence>
<name>A0ABP1NR34_XYLVO</name>
<sequence length="373" mass="42735">MTVIKTINWPVKFGLHLAASWPGTPLPVLHKLFWLLVLIPFQICQYSYVFMHYKSDTLIETIDNLSISLSFSLVFIKLCIAWLHPNLVRDILSIMEEECQKYTVLDTHNLISKTIYLSYRLTNFVLSMCVTSTIFFALAILVFQENGTSKKLILNMDLPFDINQSSTYGLVLIIQYVCQITSAYTFSVFTSFLLVAVLHAGCQIDIMCRTLLEVPYKNTKQLKFFIKRHQEIIMFTEKIEQFFTYIALTELLSDTLVTCCLGYLIVIALQTENGLATLVKSTVFYVLMCLDAFIYCFAGEYLSIKSKVISDTAYEFLWYNLHPYESQLLIVVMLRAQKGFTFTFGKFASLSLESFTSIMKASASYMSVLLAMT</sequence>
<keyword evidence="7 9" id="KW-0675">Receptor</keyword>
<proteinExistence type="inferred from homology"/>
<organism evidence="10 11">
    <name type="scientific">Xylocopa violacea</name>
    <name type="common">Violet carpenter bee</name>
    <name type="synonym">Apis violacea</name>
    <dbReference type="NCBI Taxonomy" id="135666"/>
    <lineage>
        <taxon>Eukaryota</taxon>
        <taxon>Metazoa</taxon>
        <taxon>Ecdysozoa</taxon>
        <taxon>Arthropoda</taxon>
        <taxon>Hexapoda</taxon>
        <taxon>Insecta</taxon>
        <taxon>Pterygota</taxon>
        <taxon>Neoptera</taxon>
        <taxon>Endopterygota</taxon>
        <taxon>Hymenoptera</taxon>
        <taxon>Apocrita</taxon>
        <taxon>Aculeata</taxon>
        <taxon>Apoidea</taxon>
        <taxon>Anthophila</taxon>
        <taxon>Apidae</taxon>
        <taxon>Xylocopa</taxon>
        <taxon>Xylocopa</taxon>
    </lineage>
</organism>
<evidence type="ECO:0000256" key="1">
    <source>
        <dbReference type="ARBA" id="ARBA00004141"/>
    </source>
</evidence>
<feature type="transmembrane region" description="Helical" evidence="9">
    <location>
        <begin position="282"/>
        <end position="302"/>
    </location>
</feature>
<keyword evidence="8 9" id="KW-0807">Transducer</keyword>
<dbReference type="Pfam" id="PF02949">
    <property type="entry name" value="7tm_6"/>
    <property type="match status" value="1"/>
</dbReference>
<comment type="similarity">
    <text evidence="9">Belongs to the insect chemoreceptor superfamily. Heteromeric odorant receptor channel (TC 1.A.69) family.</text>
</comment>
<accession>A0ABP1NR34</accession>
<keyword evidence="2 9" id="KW-0716">Sensory transduction</keyword>
<keyword evidence="5 9" id="KW-1133">Transmembrane helix</keyword>